<reference evidence="1" key="1">
    <citation type="journal article" date="2015" name="Nature">
        <title>Complex archaea that bridge the gap between prokaryotes and eukaryotes.</title>
        <authorList>
            <person name="Spang A."/>
            <person name="Saw J.H."/>
            <person name="Jorgensen S.L."/>
            <person name="Zaremba-Niedzwiedzka K."/>
            <person name="Martijn J."/>
            <person name="Lind A.E."/>
            <person name="van Eijk R."/>
            <person name="Schleper C."/>
            <person name="Guy L."/>
            <person name="Ettema T.J."/>
        </authorList>
    </citation>
    <scope>NUCLEOTIDE SEQUENCE</scope>
</reference>
<organism evidence="1">
    <name type="scientific">marine sediment metagenome</name>
    <dbReference type="NCBI Taxonomy" id="412755"/>
    <lineage>
        <taxon>unclassified sequences</taxon>
        <taxon>metagenomes</taxon>
        <taxon>ecological metagenomes</taxon>
    </lineage>
</organism>
<gene>
    <name evidence="1" type="ORF">LCGC14_2196580</name>
</gene>
<dbReference type="AlphaFoldDB" id="A0A0F9DI09"/>
<evidence type="ECO:0000313" key="1">
    <source>
        <dbReference type="EMBL" id="KKL61308.1"/>
    </source>
</evidence>
<sequence length="103" mass="11060">MKGSSGLIGYGNPQCVSDVHHKSLGTISLYGHNQHYKTYDIDRIVEYPVHACNGHKDLVAACQGLADAFPESDAGDLDAADFKDRAALTFIAVRKAKAALAKE</sequence>
<comment type="caution">
    <text evidence="1">The sequence shown here is derived from an EMBL/GenBank/DDBJ whole genome shotgun (WGS) entry which is preliminary data.</text>
</comment>
<accession>A0A0F9DI09</accession>
<dbReference type="EMBL" id="LAZR01028858">
    <property type="protein sequence ID" value="KKL61308.1"/>
    <property type="molecule type" value="Genomic_DNA"/>
</dbReference>
<name>A0A0F9DI09_9ZZZZ</name>
<protein>
    <submittedName>
        <fullName evidence="1">Uncharacterized protein</fullName>
    </submittedName>
</protein>
<proteinExistence type="predicted"/>